<dbReference type="EMBL" id="NBZD01000002">
    <property type="protein sequence ID" value="PNH18944.1"/>
    <property type="molecule type" value="Genomic_DNA"/>
</dbReference>
<comment type="caution">
    <text evidence="2">The sequence shown here is derived from an EMBL/GenBank/DDBJ whole genome shotgun (WGS) entry which is preliminary data.</text>
</comment>
<dbReference type="Gene3D" id="3.30.950.30">
    <property type="entry name" value="Schlafen, AAA domain"/>
    <property type="match status" value="1"/>
</dbReference>
<proteinExistence type="predicted"/>
<feature type="domain" description="Schlafen AlbA-2" evidence="1">
    <location>
        <begin position="15"/>
        <end position="126"/>
    </location>
</feature>
<dbReference type="AlphaFoldDB" id="A0A2J8B2G6"/>
<dbReference type="SUPFAM" id="SSF46785">
    <property type="entry name" value="Winged helix' DNA-binding domain"/>
    <property type="match status" value="1"/>
</dbReference>
<name>A0A2J8B2G6_9FIRM</name>
<organism evidence="2 3">
    <name type="scientific">Mageeibacillus indolicus</name>
    <dbReference type="NCBI Taxonomy" id="884684"/>
    <lineage>
        <taxon>Bacteria</taxon>
        <taxon>Bacillati</taxon>
        <taxon>Bacillota</taxon>
        <taxon>Clostridia</taxon>
        <taxon>Eubacteriales</taxon>
        <taxon>Oscillospiraceae</taxon>
        <taxon>Mageeibacillus</taxon>
    </lineage>
</organism>
<dbReference type="Proteomes" id="UP000236394">
    <property type="component" value="Unassembled WGS sequence"/>
</dbReference>
<dbReference type="Pfam" id="PF04326">
    <property type="entry name" value="SLFN_AlbA_2"/>
    <property type="match status" value="1"/>
</dbReference>
<dbReference type="PANTHER" id="PTHR30595">
    <property type="entry name" value="GLPR-RELATED TRANSCRIPTIONAL REPRESSOR"/>
    <property type="match status" value="1"/>
</dbReference>
<evidence type="ECO:0000313" key="3">
    <source>
        <dbReference type="Proteomes" id="UP000236394"/>
    </source>
</evidence>
<accession>A0A2J8B2G6</accession>
<dbReference type="PANTHER" id="PTHR30595:SF6">
    <property type="entry name" value="SCHLAFEN ALBA-2 DOMAIN-CONTAINING PROTEIN"/>
    <property type="match status" value="1"/>
</dbReference>
<dbReference type="InterPro" id="IPR036388">
    <property type="entry name" value="WH-like_DNA-bd_sf"/>
</dbReference>
<dbReference type="InterPro" id="IPR007421">
    <property type="entry name" value="Schlafen_AlbA_2_dom"/>
</dbReference>
<dbReference type="Pfam" id="PF13412">
    <property type="entry name" value="HTH_24"/>
    <property type="match status" value="1"/>
</dbReference>
<reference evidence="3" key="1">
    <citation type="submission" date="2017-04" db="EMBL/GenBank/DDBJ databases">
        <authorList>
            <person name="Bumgarner R.E."/>
            <person name="Fredricks D.N."/>
            <person name="Srinivasan S."/>
        </authorList>
    </citation>
    <scope>NUCLEOTIDE SEQUENCE [LARGE SCALE GENOMIC DNA]</scope>
    <source>
        <strain evidence="3">KA00405</strain>
    </source>
</reference>
<evidence type="ECO:0000259" key="1">
    <source>
        <dbReference type="Pfam" id="PF04326"/>
    </source>
</evidence>
<dbReference type="RefSeq" id="WP_102892547.1">
    <property type="nucleotide sequence ID" value="NZ_NBZD01000002.1"/>
</dbReference>
<dbReference type="Gene3D" id="3.30.565.60">
    <property type="match status" value="1"/>
</dbReference>
<protein>
    <submittedName>
        <fullName evidence="2">AAA family ATPase</fullName>
    </submittedName>
</protein>
<dbReference type="InterPro" id="IPR038475">
    <property type="entry name" value="RecG_C_sf"/>
</dbReference>
<dbReference type="InterPro" id="IPR038461">
    <property type="entry name" value="Schlafen_AlbA_2_dom_sf"/>
</dbReference>
<sequence>MILPENLMNLIRQGEGLTVEFKKSTTDITKDVYDTVCSFSNRDGGHIFFGVKDNGTILGVDKDCVEQMKKNFVTTINNESKMYPPLYLTPEEYEIDGRTVLYVYVPVGKTVYRNAGRIFDRNNESDIDITDNADMVFNLYARKQSTYFVNKVYPAIPVSSLRHDLMDRARRMTRVNTEHHPWIDMTDEEMLRSCGLILEDLETNKEGITLAAILLFGTDNRIMSVLPQHKTDAIFRVFNVDRYDDRDVVITNLIESYDRLMEFGKKHLNDVFTLDGIQRVSTRDKILREIISNLLMHRDFSSGYVPKLVIERDKITTENANLAHGHGNLNLKTFRPFAKNPPIAKVFREIGLADELGSGMRNSYKYTKMYSGGKPVFTEADVFTTVIPLSEAATATVGPTTQGTTQAATQGTMQAELSERDKTLVNLLLKHPDHTQVKIANELNWDVNTVKYYMNKLKKNSVILRHGTSQNGYWEVIYKN</sequence>
<evidence type="ECO:0000313" key="2">
    <source>
        <dbReference type="EMBL" id="PNH18944.1"/>
    </source>
</evidence>
<dbReference type="Gene3D" id="1.10.10.10">
    <property type="entry name" value="Winged helix-like DNA-binding domain superfamily/Winged helix DNA-binding domain"/>
    <property type="match status" value="1"/>
</dbReference>
<gene>
    <name evidence="2" type="ORF">B7R76_05220</name>
</gene>
<dbReference type="InterPro" id="IPR036390">
    <property type="entry name" value="WH_DNA-bd_sf"/>
</dbReference>